<name>A0ACB9IP62_9ASTR</name>
<proteinExistence type="predicted"/>
<protein>
    <submittedName>
        <fullName evidence="1">Uncharacterized protein</fullName>
    </submittedName>
</protein>
<comment type="caution">
    <text evidence="1">The sequence shown here is derived from an EMBL/GenBank/DDBJ whole genome shotgun (WGS) entry which is preliminary data.</text>
</comment>
<sequence>MDITEPSFTTNDTGEIQGNAVYIYGLGLFFGFFILIILIYVSYICKRHMCSPSPPQPTTNDAAENHQFVTFSPGVDDDVIVTFPTFVYSEFMMPSTDSGCYIRLTDYKPVDTIRLLPECGHLFHIGCIDTWLRVHPTCPVCRKSLVADIVTL</sequence>
<reference evidence="2" key="1">
    <citation type="journal article" date="2022" name="Mol. Ecol. Resour.">
        <title>The genomes of chicory, endive, great burdock and yacon provide insights into Asteraceae palaeo-polyploidization history and plant inulin production.</title>
        <authorList>
            <person name="Fan W."/>
            <person name="Wang S."/>
            <person name="Wang H."/>
            <person name="Wang A."/>
            <person name="Jiang F."/>
            <person name="Liu H."/>
            <person name="Zhao H."/>
            <person name="Xu D."/>
            <person name="Zhang Y."/>
        </authorList>
    </citation>
    <scope>NUCLEOTIDE SEQUENCE [LARGE SCALE GENOMIC DNA]</scope>
    <source>
        <strain evidence="2">cv. Yunnan</strain>
    </source>
</reference>
<reference evidence="1 2" key="2">
    <citation type="journal article" date="2022" name="Mol. Ecol. Resour.">
        <title>The genomes of chicory, endive, great burdock and yacon provide insights into Asteraceae paleo-polyploidization history and plant inulin production.</title>
        <authorList>
            <person name="Fan W."/>
            <person name="Wang S."/>
            <person name="Wang H."/>
            <person name="Wang A."/>
            <person name="Jiang F."/>
            <person name="Liu H."/>
            <person name="Zhao H."/>
            <person name="Xu D."/>
            <person name="Zhang Y."/>
        </authorList>
    </citation>
    <scope>NUCLEOTIDE SEQUENCE [LARGE SCALE GENOMIC DNA]</scope>
    <source>
        <strain evidence="2">cv. Yunnan</strain>
        <tissue evidence="1">Leaves</tissue>
    </source>
</reference>
<gene>
    <name evidence="1" type="ORF">L1987_25262</name>
</gene>
<dbReference type="EMBL" id="CM042025">
    <property type="protein sequence ID" value="KAI3809291.1"/>
    <property type="molecule type" value="Genomic_DNA"/>
</dbReference>
<evidence type="ECO:0000313" key="1">
    <source>
        <dbReference type="EMBL" id="KAI3809291.1"/>
    </source>
</evidence>
<organism evidence="1 2">
    <name type="scientific">Smallanthus sonchifolius</name>
    <dbReference type="NCBI Taxonomy" id="185202"/>
    <lineage>
        <taxon>Eukaryota</taxon>
        <taxon>Viridiplantae</taxon>
        <taxon>Streptophyta</taxon>
        <taxon>Embryophyta</taxon>
        <taxon>Tracheophyta</taxon>
        <taxon>Spermatophyta</taxon>
        <taxon>Magnoliopsida</taxon>
        <taxon>eudicotyledons</taxon>
        <taxon>Gunneridae</taxon>
        <taxon>Pentapetalae</taxon>
        <taxon>asterids</taxon>
        <taxon>campanulids</taxon>
        <taxon>Asterales</taxon>
        <taxon>Asteraceae</taxon>
        <taxon>Asteroideae</taxon>
        <taxon>Heliantheae alliance</taxon>
        <taxon>Millerieae</taxon>
        <taxon>Smallanthus</taxon>
    </lineage>
</organism>
<dbReference type="Proteomes" id="UP001056120">
    <property type="component" value="Linkage Group LG08"/>
</dbReference>
<keyword evidence="2" id="KW-1185">Reference proteome</keyword>
<evidence type="ECO:0000313" key="2">
    <source>
        <dbReference type="Proteomes" id="UP001056120"/>
    </source>
</evidence>
<accession>A0ACB9IP62</accession>